<organism evidence="2">
    <name type="scientific">freshwater metagenome</name>
    <dbReference type="NCBI Taxonomy" id="449393"/>
    <lineage>
        <taxon>unclassified sequences</taxon>
        <taxon>metagenomes</taxon>
        <taxon>ecological metagenomes</taxon>
    </lineage>
</organism>
<dbReference type="Gene3D" id="3.20.10.10">
    <property type="entry name" value="D-amino Acid Aminotransferase, subunit A, domain 2"/>
    <property type="match status" value="1"/>
</dbReference>
<evidence type="ECO:0000313" key="2">
    <source>
        <dbReference type="EMBL" id="CAB5028739.1"/>
    </source>
</evidence>
<dbReference type="EMBL" id="CAEZXS010000101">
    <property type="protein sequence ID" value="CAB4700837.1"/>
    <property type="molecule type" value="Genomic_DNA"/>
</dbReference>
<dbReference type="SUPFAM" id="SSF56752">
    <property type="entry name" value="D-aminoacid aminotransferase-like PLP-dependent enzymes"/>
    <property type="match status" value="1"/>
</dbReference>
<dbReference type="EMBL" id="CAFBPW010000028">
    <property type="protein sequence ID" value="CAB5028739.1"/>
    <property type="molecule type" value="Genomic_DNA"/>
</dbReference>
<dbReference type="InterPro" id="IPR043132">
    <property type="entry name" value="BCAT-like_C"/>
</dbReference>
<accession>A0A6J7RIX1</accession>
<sequence length="275" mass="28857">MASSTQSSQTSTPLFWIDGKIVDSDLLSQDTEARLGLLLGISPVVYISADPDTGVDRVAQTVQAHVQVLSEAAQTLGYTGFDPALAASQITAALPGSEQDGSGQPPYLSAALVPSAISHKAAPPGGDWFMHLADFTPPRVLSPDSPNGLRVSLASHRRNQSSPAARLLLSQDTELIAGRVQSEQTDATLWLNLEGHVACIDQHSVFVRMGNATILTPPLQDGAIHSACRSAQIESSGAQEQSLTLADLLGAQSITCLTPWGQTVPVSSLAGREFV</sequence>
<protein>
    <submittedName>
        <fullName evidence="2">Unannotated protein</fullName>
    </submittedName>
</protein>
<dbReference type="GO" id="GO:0003824">
    <property type="term" value="F:catalytic activity"/>
    <property type="evidence" value="ECO:0007669"/>
    <property type="project" value="InterPro"/>
</dbReference>
<name>A0A6J7RIX1_9ZZZZ</name>
<proteinExistence type="predicted"/>
<dbReference type="AlphaFoldDB" id="A0A6J7RIX1"/>
<reference evidence="2" key="1">
    <citation type="submission" date="2020-05" db="EMBL/GenBank/DDBJ databases">
        <authorList>
            <person name="Chiriac C."/>
            <person name="Salcher M."/>
            <person name="Ghai R."/>
            <person name="Kavagutti S V."/>
        </authorList>
    </citation>
    <scope>NUCLEOTIDE SEQUENCE</scope>
</reference>
<gene>
    <name evidence="1" type="ORF">UFOPK2582_00933</name>
    <name evidence="2" type="ORF">UFOPK4173_00411</name>
</gene>
<evidence type="ECO:0000313" key="1">
    <source>
        <dbReference type="EMBL" id="CAB4700837.1"/>
    </source>
</evidence>
<dbReference type="InterPro" id="IPR036038">
    <property type="entry name" value="Aminotransferase-like"/>
</dbReference>